<dbReference type="PANTHER" id="PTHR33361">
    <property type="entry name" value="GLR0591 PROTEIN"/>
    <property type="match status" value="1"/>
</dbReference>
<reference evidence="1 2" key="1">
    <citation type="submission" date="2024-07" db="EMBL/GenBank/DDBJ databases">
        <authorList>
            <person name="Thanompreechachai J."/>
            <person name="Duangmal K."/>
        </authorList>
    </citation>
    <scope>NUCLEOTIDE SEQUENCE [LARGE SCALE GENOMIC DNA]</scope>
    <source>
        <strain evidence="1 2">KCTC 19886</strain>
    </source>
</reference>
<evidence type="ECO:0000313" key="2">
    <source>
        <dbReference type="Proteomes" id="UP001555826"/>
    </source>
</evidence>
<dbReference type="EMBL" id="JBFNQN010000007">
    <property type="protein sequence ID" value="MEW9265393.1"/>
    <property type="molecule type" value="Genomic_DNA"/>
</dbReference>
<accession>A0ABV3P6Y4</accession>
<organism evidence="1 2">
    <name type="scientific">Kineococcus endophyticus</name>
    <dbReference type="NCBI Taxonomy" id="1181883"/>
    <lineage>
        <taxon>Bacteria</taxon>
        <taxon>Bacillati</taxon>
        <taxon>Actinomycetota</taxon>
        <taxon>Actinomycetes</taxon>
        <taxon>Kineosporiales</taxon>
        <taxon>Kineosporiaceae</taxon>
        <taxon>Kineococcus</taxon>
    </lineage>
</organism>
<dbReference type="Proteomes" id="UP001555826">
    <property type="component" value="Unassembled WGS sequence"/>
</dbReference>
<dbReference type="RefSeq" id="WP_367638446.1">
    <property type="nucleotide sequence ID" value="NZ_JBFNQN010000007.1"/>
</dbReference>
<dbReference type="Pfam" id="PF05960">
    <property type="entry name" value="DUF885"/>
    <property type="match status" value="1"/>
</dbReference>
<dbReference type="PANTHER" id="PTHR33361:SF2">
    <property type="entry name" value="DUF885 DOMAIN-CONTAINING PROTEIN"/>
    <property type="match status" value="1"/>
</dbReference>
<comment type="caution">
    <text evidence="1">The sequence shown here is derived from an EMBL/GenBank/DDBJ whole genome shotgun (WGS) entry which is preliminary data.</text>
</comment>
<keyword evidence="2" id="KW-1185">Reference proteome</keyword>
<evidence type="ECO:0000313" key="1">
    <source>
        <dbReference type="EMBL" id="MEW9265393.1"/>
    </source>
</evidence>
<name>A0ABV3P6Y4_9ACTN</name>
<sequence>MDEQRPATAIDAVAERHLETVLRLQPTLALSLGVPDAAAGLGDRSPAGLAAVAAADRATLAALDEAERSGPVDEVDAVTLAAMRDRLGLEVALEEAGELLGDLNVIASPVQDLRMVFDLLPTESDADWQVVGERLAAVPAAVAGYVESLRAGAATGRVAAVRQVRACVAEASSYAAPDGFFASFAAGHGDEVERAGAAAARAYGDLARFLDEELLPQAPEADAVGRDRYALWSQWFVGARVDLDETYAWGLDEVARLRAEMADVARQVCGSPDVAAAAELLDAAPSAVVEGAANFRAWMQDRSDETVEAVQGRHFDIPEQIRRLECRIAPTTGGGIYYTGPSEDFSRPGRMWWAVPAGQTRFSTWREATTVHHEGVPGHHLQIGQTAVRSEVLNRWRRQGCWISGHGEGWALYAERLMQDLGFLRGPGEVLGMLDAQLLRAGRVVLDIGVHCGLPAPAEVGGGAWTYEKAWAYLQSVSGNHPDVLRFELDRYLGWAGQAPSYKVGERLWTALRDDVAAAQGASFDLKAFHRRALDVGSVGLDVLRSALLP</sequence>
<dbReference type="InterPro" id="IPR010281">
    <property type="entry name" value="DUF885"/>
</dbReference>
<proteinExistence type="predicted"/>
<protein>
    <submittedName>
        <fullName evidence="1">DUF885 domain-containing protein</fullName>
    </submittedName>
</protein>
<gene>
    <name evidence="1" type="ORF">AB1207_11590</name>
</gene>